<organism evidence="1 2">
    <name type="scientific">Streptomyces liliiviolaceus</name>
    <dbReference type="NCBI Taxonomy" id="2823109"/>
    <lineage>
        <taxon>Bacteria</taxon>
        <taxon>Bacillati</taxon>
        <taxon>Actinomycetota</taxon>
        <taxon>Actinomycetes</taxon>
        <taxon>Kitasatosporales</taxon>
        <taxon>Streptomycetaceae</taxon>
        <taxon>Streptomyces</taxon>
    </lineage>
</organism>
<gene>
    <name evidence="1" type="ORF">J8N05_42435</name>
</gene>
<sequence>MGNSGGSLTTRATGELHQLMRAAGFRGIDEAETLAEGWQVADFADAGQRSMANLVRHTGTSALMVSFHDSDVGFVEGLTPDGNSWEGLLNREMAESYEIPLEHFPLEPAVAGALAWSAAAGLTPDEEAVRRTLTGSALFVEELSSALLVALGLPGAAQEIA</sequence>
<comment type="caution">
    <text evidence="1">The sequence shown here is derived from an EMBL/GenBank/DDBJ whole genome shotgun (WGS) entry which is preliminary data.</text>
</comment>
<reference evidence="1 2" key="1">
    <citation type="submission" date="2021-04" db="EMBL/GenBank/DDBJ databases">
        <authorList>
            <person name="Tang X."/>
            <person name="Zhou X."/>
            <person name="Chen X."/>
            <person name="Cernava T."/>
            <person name="Zhang C."/>
        </authorList>
    </citation>
    <scope>NUCLEOTIDE SEQUENCE [LARGE SCALE GENOMIC DNA]</scope>
    <source>
        <strain evidence="1 2">BH-SS-21</strain>
    </source>
</reference>
<dbReference type="AlphaFoldDB" id="A0A940Y595"/>
<evidence type="ECO:0000313" key="1">
    <source>
        <dbReference type="EMBL" id="MBQ0854823.1"/>
    </source>
</evidence>
<accession>A0A940Y595</accession>
<evidence type="ECO:0000313" key="2">
    <source>
        <dbReference type="Proteomes" id="UP000677413"/>
    </source>
</evidence>
<keyword evidence="2" id="KW-1185">Reference proteome</keyword>
<dbReference type="EMBL" id="JAGPYQ010000002">
    <property type="protein sequence ID" value="MBQ0854823.1"/>
    <property type="molecule type" value="Genomic_DNA"/>
</dbReference>
<name>A0A940Y595_9ACTN</name>
<protein>
    <submittedName>
        <fullName evidence="1">Uncharacterized protein</fullName>
    </submittedName>
</protein>
<dbReference type="Proteomes" id="UP000677413">
    <property type="component" value="Unassembled WGS sequence"/>
</dbReference>
<dbReference type="RefSeq" id="WP_210892765.1">
    <property type="nucleotide sequence ID" value="NZ_JAGPYQ010000002.1"/>
</dbReference>
<proteinExistence type="predicted"/>